<protein>
    <recommendedName>
        <fullName evidence="2">DUF1468 domain-containing protein</fullName>
    </recommendedName>
</protein>
<dbReference type="Proteomes" id="UP000571084">
    <property type="component" value="Unassembled WGS sequence"/>
</dbReference>
<feature type="transmembrane region" description="Helical" evidence="1">
    <location>
        <begin position="127"/>
        <end position="146"/>
    </location>
</feature>
<keyword evidence="1" id="KW-0812">Transmembrane</keyword>
<accession>A0A840RVQ6</accession>
<name>A0A840RVQ6_9BURK</name>
<evidence type="ECO:0000259" key="2">
    <source>
        <dbReference type="Pfam" id="PF07331"/>
    </source>
</evidence>
<organism evidence="3 4">
    <name type="scientific">Glaciimonas immobilis</name>
    <dbReference type="NCBI Taxonomy" id="728004"/>
    <lineage>
        <taxon>Bacteria</taxon>
        <taxon>Pseudomonadati</taxon>
        <taxon>Pseudomonadota</taxon>
        <taxon>Betaproteobacteria</taxon>
        <taxon>Burkholderiales</taxon>
        <taxon>Oxalobacteraceae</taxon>
        <taxon>Glaciimonas</taxon>
    </lineage>
</organism>
<sequence>MTMRNFINKYNKDYYGGGLMMLLGLGAAVQGKTYNIGSLNRMGPGFFPVTLGVLLVLVGAMIAIGAKAATPEAEEKYIAPEWRGWICIVLSILAFLVLGVYGGLLPATIAIVFISAMGDRNNSLKSALLLSLGMGVICIIVFWWALKLQFPLFQWG</sequence>
<feature type="transmembrane region" description="Helical" evidence="1">
    <location>
        <begin position="46"/>
        <end position="70"/>
    </location>
</feature>
<evidence type="ECO:0000256" key="1">
    <source>
        <dbReference type="SAM" id="Phobius"/>
    </source>
</evidence>
<dbReference type="EMBL" id="JACHHQ010000006">
    <property type="protein sequence ID" value="MBB5201178.1"/>
    <property type="molecule type" value="Genomic_DNA"/>
</dbReference>
<dbReference type="Pfam" id="PF07331">
    <property type="entry name" value="TctB"/>
    <property type="match status" value="1"/>
</dbReference>
<dbReference type="AlphaFoldDB" id="A0A840RVQ6"/>
<evidence type="ECO:0000313" key="4">
    <source>
        <dbReference type="Proteomes" id="UP000571084"/>
    </source>
</evidence>
<keyword evidence="1" id="KW-0472">Membrane</keyword>
<keyword evidence="4" id="KW-1185">Reference proteome</keyword>
<feature type="domain" description="DUF1468" evidence="2">
    <location>
        <begin position="17"/>
        <end position="151"/>
    </location>
</feature>
<reference evidence="3 4" key="1">
    <citation type="submission" date="2020-08" db="EMBL/GenBank/DDBJ databases">
        <title>Genomic Encyclopedia of Type Strains, Phase IV (KMG-IV): sequencing the most valuable type-strain genomes for metagenomic binning, comparative biology and taxonomic classification.</title>
        <authorList>
            <person name="Goeker M."/>
        </authorList>
    </citation>
    <scope>NUCLEOTIDE SEQUENCE [LARGE SCALE GENOMIC DNA]</scope>
    <source>
        <strain evidence="3 4">DSM 23240</strain>
    </source>
</reference>
<gene>
    <name evidence="3" type="ORF">HNR39_003027</name>
</gene>
<feature type="transmembrane region" description="Helical" evidence="1">
    <location>
        <begin position="14"/>
        <end position="34"/>
    </location>
</feature>
<comment type="caution">
    <text evidence="3">The sequence shown here is derived from an EMBL/GenBank/DDBJ whole genome shotgun (WGS) entry which is preliminary data.</text>
</comment>
<proteinExistence type="predicted"/>
<dbReference type="RefSeq" id="WP_168056702.1">
    <property type="nucleotide sequence ID" value="NZ_JAAOZT010000012.1"/>
</dbReference>
<keyword evidence="1" id="KW-1133">Transmembrane helix</keyword>
<evidence type="ECO:0000313" key="3">
    <source>
        <dbReference type="EMBL" id="MBB5201178.1"/>
    </source>
</evidence>
<feature type="transmembrane region" description="Helical" evidence="1">
    <location>
        <begin position="82"/>
        <end position="115"/>
    </location>
</feature>
<dbReference type="InterPro" id="IPR009936">
    <property type="entry name" value="DUF1468"/>
</dbReference>